<sequence>MTELPDLQLNKNSAAAQLTPSARRVQLAVLTSFAETGRPPARTELLRLAGDLGTDPAAALAELADRDVVAFDAHGEIRAAYPFSPTPTAIRVTWGGGPTVYAMCAVDALGMSAMLGRPVTITATEPDDDRVVTVEVDGDRAAWTPDTAVVFAGTTGDACCPSVDRTCSTINFFTTHEAARRWAHRHPDVTGSLLDQPEALACGITEFGALLRVAP</sequence>
<dbReference type="AlphaFoldDB" id="A0A1H2GZD3"/>
<dbReference type="SUPFAM" id="SSF160387">
    <property type="entry name" value="NosL/MerB-like"/>
    <property type="match status" value="1"/>
</dbReference>
<name>A0A1H2GZD3_9ACTN</name>
<evidence type="ECO:0000313" key="1">
    <source>
        <dbReference type="EMBL" id="SDU24993.1"/>
    </source>
</evidence>
<accession>A0A1H2GZD3</accession>
<dbReference type="EMBL" id="LT629791">
    <property type="protein sequence ID" value="SDU24993.1"/>
    <property type="molecule type" value="Genomic_DNA"/>
</dbReference>
<dbReference type="Proteomes" id="UP000182977">
    <property type="component" value="Chromosome I"/>
</dbReference>
<dbReference type="InterPro" id="IPR004927">
    <property type="entry name" value="MerB"/>
</dbReference>
<dbReference type="Pfam" id="PF03243">
    <property type="entry name" value="MerB"/>
    <property type="match status" value="1"/>
</dbReference>
<gene>
    <name evidence="1" type="ORF">SAMN04488563_0760</name>
</gene>
<dbReference type="Gene3D" id="3.30.450.410">
    <property type="match status" value="1"/>
</dbReference>
<keyword evidence="2" id="KW-1185">Reference proteome</keyword>
<evidence type="ECO:0000313" key="2">
    <source>
        <dbReference type="Proteomes" id="UP000182977"/>
    </source>
</evidence>
<dbReference type="GO" id="GO:0018836">
    <property type="term" value="F:alkylmercury lyase activity"/>
    <property type="evidence" value="ECO:0007669"/>
    <property type="project" value="InterPro"/>
</dbReference>
<dbReference type="STRING" id="419479.SAMN04488563_0760"/>
<reference evidence="2" key="1">
    <citation type="submission" date="2016-10" db="EMBL/GenBank/DDBJ databases">
        <authorList>
            <person name="Varghese N."/>
            <person name="Submissions S."/>
        </authorList>
    </citation>
    <scope>NUCLEOTIDE SEQUENCE [LARGE SCALE GENOMIC DNA]</scope>
    <source>
        <strain evidence="2">DSM 45079</strain>
    </source>
</reference>
<protein>
    <submittedName>
        <fullName evidence="1">Alkylmercury lyase</fullName>
    </submittedName>
</protein>
<dbReference type="InterPro" id="IPR053717">
    <property type="entry name" value="MerB_lyase_sf"/>
</dbReference>
<dbReference type="RefSeq" id="WP_052762008.1">
    <property type="nucleotide sequence ID" value="NZ_KQ061219.1"/>
</dbReference>
<dbReference type="OrthoDB" id="7185309at2"/>
<proteinExistence type="predicted"/>
<organism evidence="1 2">
    <name type="scientific">Jiangella alkaliphila</name>
    <dbReference type="NCBI Taxonomy" id="419479"/>
    <lineage>
        <taxon>Bacteria</taxon>
        <taxon>Bacillati</taxon>
        <taxon>Actinomycetota</taxon>
        <taxon>Actinomycetes</taxon>
        <taxon>Jiangellales</taxon>
        <taxon>Jiangellaceae</taxon>
        <taxon>Jiangella</taxon>
    </lineage>
</organism>
<keyword evidence="1" id="KW-0456">Lyase</keyword>